<dbReference type="GO" id="GO:0007015">
    <property type="term" value="P:actin filament organization"/>
    <property type="evidence" value="ECO:0007669"/>
    <property type="project" value="TreeGrafter"/>
</dbReference>
<evidence type="ECO:0000256" key="7">
    <source>
        <dbReference type="ARBA" id="ARBA00022741"/>
    </source>
</evidence>
<protein>
    <recommendedName>
        <fullName evidence="2">non-specific serine/threonine protein kinase</fullName>
        <ecNumber evidence="2">2.7.11.1</ecNumber>
    </recommendedName>
</protein>
<keyword evidence="4" id="KW-0723">Serine/threonine-protein kinase</keyword>
<keyword evidence="15" id="KW-1185">Reference proteome</keyword>
<dbReference type="FunFam" id="1.10.510.10:FF:000441">
    <property type="entry name" value="Serine/threonine protein kinase"/>
    <property type="match status" value="1"/>
</dbReference>
<dbReference type="InterPro" id="IPR011009">
    <property type="entry name" value="Kinase-like_dom_sf"/>
</dbReference>
<evidence type="ECO:0000256" key="6">
    <source>
        <dbReference type="ARBA" id="ARBA00022679"/>
    </source>
</evidence>
<dbReference type="EC" id="2.7.11.1" evidence="2"/>
<dbReference type="OrthoDB" id="2018507at2759"/>
<organism evidence="14 15">
    <name type="scientific">Microthyrium microscopicum</name>
    <dbReference type="NCBI Taxonomy" id="703497"/>
    <lineage>
        <taxon>Eukaryota</taxon>
        <taxon>Fungi</taxon>
        <taxon>Dikarya</taxon>
        <taxon>Ascomycota</taxon>
        <taxon>Pezizomycotina</taxon>
        <taxon>Dothideomycetes</taxon>
        <taxon>Dothideomycetes incertae sedis</taxon>
        <taxon>Microthyriales</taxon>
        <taxon>Microthyriaceae</taxon>
        <taxon>Microthyrium</taxon>
    </lineage>
</organism>
<dbReference type="GO" id="GO:0005524">
    <property type="term" value="F:ATP binding"/>
    <property type="evidence" value="ECO:0007669"/>
    <property type="project" value="UniProtKB-KW"/>
</dbReference>
<dbReference type="EMBL" id="MU004243">
    <property type="protein sequence ID" value="KAF2664209.1"/>
    <property type="molecule type" value="Genomic_DNA"/>
</dbReference>
<dbReference type="PROSITE" id="PS00108">
    <property type="entry name" value="PROTEIN_KINASE_ST"/>
    <property type="match status" value="1"/>
</dbReference>
<dbReference type="CDD" id="cd14037">
    <property type="entry name" value="STKc_NAK_like"/>
    <property type="match status" value="1"/>
</dbReference>
<comment type="catalytic activity">
    <reaction evidence="11">
        <text>L-seryl-[protein] + ATP = O-phospho-L-seryl-[protein] + ADP + H(+)</text>
        <dbReference type="Rhea" id="RHEA:17989"/>
        <dbReference type="Rhea" id="RHEA-COMP:9863"/>
        <dbReference type="Rhea" id="RHEA-COMP:11604"/>
        <dbReference type="ChEBI" id="CHEBI:15378"/>
        <dbReference type="ChEBI" id="CHEBI:29999"/>
        <dbReference type="ChEBI" id="CHEBI:30616"/>
        <dbReference type="ChEBI" id="CHEBI:83421"/>
        <dbReference type="ChEBI" id="CHEBI:456216"/>
        <dbReference type="EC" id="2.7.11.1"/>
    </reaction>
</comment>
<evidence type="ECO:0000256" key="11">
    <source>
        <dbReference type="ARBA" id="ARBA00048679"/>
    </source>
</evidence>
<evidence type="ECO:0000256" key="2">
    <source>
        <dbReference type="ARBA" id="ARBA00012513"/>
    </source>
</evidence>
<dbReference type="PANTHER" id="PTHR22967">
    <property type="entry name" value="SERINE/THREONINE PROTEIN KINASE"/>
    <property type="match status" value="1"/>
</dbReference>
<dbReference type="AlphaFoldDB" id="A0A6A6TVX2"/>
<dbReference type="Gene3D" id="1.10.510.10">
    <property type="entry name" value="Transferase(Phosphotransferase) domain 1"/>
    <property type="match status" value="1"/>
</dbReference>
<reference evidence="14" key="1">
    <citation type="journal article" date="2020" name="Stud. Mycol.">
        <title>101 Dothideomycetes genomes: a test case for predicting lifestyles and emergence of pathogens.</title>
        <authorList>
            <person name="Haridas S."/>
            <person name="Albert R."/>
            <person name="Binder M."/>
            <person name="Bloem J."/>
            <person name="Labutti K."/>
            <person name="Salamov A."/>
            <person name="Andreopoulos B."/>
            <person name="Baker S."/>
            <person name="Barry K."/>
            <person name="Bills G."/>
            <person name="Bluhm B."/>
            <person name="Cannon C."/>
            <person name="Castanera R."/>
            <person name="Culley D."/>
            <person name="Daum C."/>
            <person name="Ezra D."/>
            <person name="Gonzalez J."/>
            <person name="Henrissat B."/>
            <person name="Kuo A."/>
            <person name="Liang C."/>
            <person name="Lipzen A."/>
            <person name="Lutzoni F."/>
            <person name="Magnuson J."/>
            <person name="Mondo S."/>
            <person name="Nolan M."/>
            <person name="Ohm R."/>
            <person name="Pangilinan J."/>
            <person name="Park H.-J."/>
            <person name="Ramirez L."/>
            <person name="Alfaro M."/>
            <person name="Sun H."/>
            <person name="Tritt A."/>
            <person name="Yoshinaga Y."/>
            <person name="Zwiers L.-H."/>
            <person name="Turgeon B."/>
            <person name="Goodwin S."/>
            <person name="Spatafora J."/>
            <person name="Crous P."/>
            <person name="Grigoriev I."/>
        </authorList>
    </citation>
    <scope>NUCLEOTIDE SEQUENCE</scope>
    <source>
        <strain evidence="14">CBS 115976</strain>
    </source>
</reference>
<keyword evidence="6" id="KW-0808">Transferase</keyword>
<name>A0A6A6TVX2_9PEZI</name>
<feature type="compositionally biased region" description="Basic and acidic residues" evidence="12">
    <location>
        <begin position="582"/>
        <end position="600"/>
    </location>
</feature>
<sequence>MASTPFSRSSAIPHAAAAYQPAAGSLGVTAHPGTFVSGTKVQVGQHRVVIDRYLSEGGFAHVYVVRVPRDNSKHELAVLKRVAVPDKDALANMRTEVETMKKLKGHRKIVTYIDSHASQLKGGGYEVFLLMEFCSGGGLIDFMNTRLQHRLTEPEILHIFSDVAEGTACMHYLKPPLLHRDLKVENVLISGSNSSKIYKLCDFGSSALPTPAAKNASEGRLIEDDIQRHTTMQYRSPEMVDVYRKQPIDEKADIWALGVLLYKLCYYTTPFEEQGTAAILNASYKFPPYPAFSTKLKQLISWMLKEDPKQRPNIYQVVKESCAMRGIECPIKDIYTGRTQSESRKYDQLPQPPSDMSPPPVVGLQKVAPVQVQQPSVPDITPMRRGRPKVSSHTEQQAQAIKSSSNDPFAALDSKNYDVRSAAVDELASKFPSLDEFSILHEKGSDFKFTSTGPGAAPTQANNANLHKRVTEALADQAFAMPTTTKTGPAAARTQSPAAMSQRIDRITQQPASRSQPTLQEPVPSKSSMVSVGTMTTPGASPKLKAAEPHRPIWRVPLHKPTSRELTPSKSLPNSIPSDLELPPRPETKPSKPTLLERARTKSQTALSIPKSSSSSRPSLEGQRPSMDYLDSSDRSRSANARPRPASVYMESNLDYLKDRESSRTRTTSIPSSKADTPKQVASAVDSSDDDEGPDEHIASDVDFLRSIESTDDSSKKKSRRSSSGGKSKRSSIPSISLSGTKNILAGRFGDAFRRFEGGNSSDAHTNEQDALQPNAPLSPIIGSEKTGTSGRSDDEVLEDSEALSPEVRREIERRRLSQEEKRVAAAAAEYKQRLQQGNKPAPGPSKASSIQSRVKNLLSDTKTTPATRTAEGYGKYTNISKPPADQPKISRKPIGSSDRTTFDRAGFGSIDAVQQRPLSSPRTAYQPSVTPAAQLANRTGPRVAPKPVALRTGGQLPERTTTPNSRQAEDEDWETNFTKKYPSLSGIEMVETEIGPRIGGHGRD</sequence>
<feature type="compositionally biased region" description="Polar residues" evidence="12">
    <location>
        <begin position="847"/>
        <end position="868"/>
    </location>
</feature>
<feature type="region of interest" description="Disordered" evidence="12">
    <location>
        <begin position="754"/>
        <end position="981"/>
    </location>
</feature>
<dbReference type="GO" id="GO:0004674">
    <property type="term" value="F:protein serine/threonine kinase activity"/>
    <property type="evidence" value="ECO:0007669"/>
    <property type="project" value="UniProtKB-KW"/>
</dbReference>
<evidence type="ECO:0000256" key="10">
    <source>
        <dbReference type="ARBA" id="ARBA00047899"/>
    </source>
</evidence>
<evidence type="ECO:0000256" key="3">
    <source>
        <dbReference type="ARBA" id="ARBA00022490"/>
    </source>
</evidence>
<feature type="domain" description="Protein kinase" evidence="13">
    <location>
        <begin position="48"/>
        <end position="323"/>
    </location>
</feature>
<feature type="compositionally biased region" description="Polar residues" evidence="12">
    <location>
        <begin position="917"/>
        <end position="932"/>
    </location>
</feature>
<dbReference type="InterPro" id="IPR008271">
    <property type="entry name" value="Ser/Thr_kinase_AS"/>
</dbReference>
<evidence type="ECO:0000256" key="5">
    <source>
        <dbReference type="ARBA" id="ARBA00022553"/>
    </source>
</evidence>
<evidence type="ECO:0000256" key="12">
    <source>
        <dbReference type="SAM" id="MobiDB-lite"/>
    </source>
</evidence>
<keyword evidence="9" id="KW-0067">ATP-binding</keyword>
<keyword evidence="5" id="KW-0597">Phosphoprotein</keyword>
<dbReference type="Pfam" id="PF00069">
    <property type="entry name" value="Pkinase"/>
    <property type="match status" value="1"/>
</dbReference>
<keyword evidence="3" id="KW-0963">Cytoplasm</keyword>
<dbReference type="PROSITE" id="PS50011">
    <property type="entry name" value="PROTEIN_KINASE_DOM"/>
    <property type="match status" value="1"/>
</dbReference>
<feature type="compositionally biased region" description="Polar residues" evidence="12">
    <location>
        <begin position="485"/>
        <end position="499"/>
    </location>
</feature>
<gene>
    <name evidence="14" type="ORF">BT63DRAFT_429729</name>
</gene>
<feature type="compositionally biased region" description="Polar residues" evidence="12">
    <location>
        <begin position="564"/>
        <end position="577"/>
    </location>
</feature>
<evidence type="ECO:0000256" key="9">
    <source>
        <dbReference type="ARBA" id="ARBA00022840"/>
    </source>
</evidence>
<feature type="compositionally biased region" description="Polar residues" evidence="12">
    <location>
        <begin position="391"/>
        <end position="407"/>
    </location>
</feature>
<feature type="compositionally biased region" description="Basic and acidic residues" evidence="12">
    <location>
        <begin position="695"/>
        <end position="706"/>
    </location>
</feature>
<feature type="region of interest" description="Disordered" evidence="12">
    <location>
        <begin position="485"/>
        <end position="741"/>
    </location>
</feature>
<evidence type="ECO:0000313" key="15">
    <source>
        <dbReference type="Proteomes" id="UP000799302"/>
    </source>
</evidence>
<comment type="catalytic activity">
    <reaction evidence="10">
        <text>L-threonyl-[protein] + ATP = O-phospho-L-threonyl-[protein] + ADP + H(+)</text>
        <dbReference type="Rhea" id="RHEA:46608"/>
        <dbReference type="Rhea" id="RHEA-COMP:11060"/>
        <dbReference type="Rhea" id="RHEA-COMP:11605"/>
        <dbReference type="ChEBI" id="CHEBI:15378"/>
        <dbReference type="ChEBI" id="CHEBI:30013"/>
        <dbReference type="ChEBI" id="CHEBI:30616"/>
        <dbReference type="ChEBI" id="CHEBI:61977"/>
        <dbReference type="ChEBI" id="CHEBI:456216"/>
        <dbReference type="EC" id="2.7.11.1"/>
    </reaction>
</comment>
<feature type="compositionally biased region" description="Polar residues" evidence="12">
    <location>
        <begin position="507"/>
        <end position="539"/>
    </location>
</feature>
<keyword evidence="7" id="KW-0547">Nucleotide-binding</keyword>
<comment type="subcellular location">
    <subcellularLocation>
        <location evidence="1">Cytoplasm</location>
    </subcellularLocation>
</comment>
<feature type="compositionally biased region" description="Low complexity" evidence="12">
    <location>
        <begin position="722"/>
        <end position="741"/>
    </location>
</feature>
<evidence type="ECO:0000256" key="1">
    <source>
        <dbReference type="ARBA" id="ARBA00004496"/>
    </source>
</evidence>
<evidence type="ECO:0000256" key="8">
    <source>
        <dbReference type="ARBA" id="ARBA00022777"/>
    </source>
</evidence>
<keyword evidence="8" id="KW-0418">Kinase</keyword>
<evidence type="ECO:0000256" key="4">
    <source>
        <dbReference type="ARBA" id="ARBA00022527"/>
    </source>
</evidence>
<dbReference type="Proteomes" id="UP000799302">
    <property type="component" value="Unassembled WGS sequence"/>
</dbReference>
<dbReference type="GO" id="GO:0005737">
    <property type="term" value="C:cytoplasm"/>
    <property type="evidence" value="ECO:0007669"/>
    <property type="project" value="UniProtKB-SubCell"/>
</dbReference>
<dbReference type="GO" id="GO:0000147">
    <property type="term" value="P:actin cortical patch assembly"/>
    <property type="evidence" value="ECO:0007669"/>
    <property type="project" value="TreeGrafter"/>
</dbReference>
<dbReference type="SUPFAM" id="SSF56112">
    <property type="entry name" value="Protein kinase-like (PK-like)"/>
    <property type="match status" value="1"/>
</dbReference>
<feature type="region of interest" description="Disordered" evidence="12">
    <location>
        <begin position="377"/>
        <end position="410"/>
    </location>
</feature>
<feature type="compositionally biased region" description="Low complexity" evidence="12">
    <location>
        <begin position="608"/>
        <end position="619"/>
    </location>
</feature>
<feature type="compositionally biased region" description="Polar residues" evidence="12">
    <location>
        <begin position="759"/>
        <end position="772"/>
    </location>
</feature>
<feature type="compositionally biased region" description="Low complexity" evidence="12">
    <location>
        <begin position="638"/>
        <end position="647"/>
    </location>
</feature>
<evidence type="ECO:0000259" key="13">
    <source>
        <dbReference type="PROSITE" id="PS50011"/>
    </source>
</evidence>
<accession>A0A6A6TVX2</accession>
<feature type="compositionally biased region" description="Basic and acidic residues" evidence="12">
    <location>
        <begin position="807"/>
        <end position="824"/>
    </location>
</feature>
<dbReference type="PANTHER" id="PTHR22967:SF57">
    <property type="entry name" value="AUXILIN, ISOFORM A-RELATED"/>
    <property type="match status" value="1"/>
</dbReference>
<proteinExistence type="predicted"/>
<evidence type="ECO:0000313" key="14">
    <source>
        <dbReference type="EMBL" id="KAF2664209.1"/>
    </source>
</evidence>
<dbReference type="InterPro" id="IPR000719">
    <property type="entry name" value="Prot_kinase_dom"/>
</dbReference>
<dbReference type="SMART" id="SM00220">
    <property type="entry name" value="S_TKc"/>
    <property type="match status" value="1"/>
</dbReference>